<dbReference type="InterPro" id="IPR029069">
    <property type="entry name" value="HotDog_dom_sf"/>
</dbReference>
<reference evidence="3" key="1">
    <citation type="submission" date="2011-11" db="EMBL/GenBank/DDBJ databases">
        <title>The Genome Sequence of Fusarium oxysporum II5.</title>
        <authorList>
            <consortium name="The Broad Institute Genome Sequencing Platform"/>
            <person name="Ma L.-J."/>
            <person name="Gale L.R."/>
            <person name="Schwartz D.C."/>
            <person name="Zhou S."/>
            <person name="Corby-Kistler H."/>
            <person name="Young S.K."/>
            <person name="Zeng Q."/>
            <person name="Gargeya S."/>
            <person name="Fitzgerald M."/>
            <person name="Haas B."/>
            <person name="Abouelleil A."/>
            <person name="Alvarado L."/>
            <person name="Arachchi H.M."/>
            <person name="Berlin A."/>
            <person name="Brown A."/>
            <person name="Chapman S.B."/>
            <person name="Chen Z."/>
            <person name="Dunbar C."/>
            <person name="Freedman E."/>
            <person name="Gearin G."/>
            <person name="Goldberg J."/>
            <person name="Griggs A."/>
            <person name="Gujja S."/>
            <person name="Heiman D."/>
            <person name="Howarth C."/>
            <person name="Larson L."/>
            <person name="Lui A."/>
            <person name="MacDonald P.J.P."/>
            <person name="Montmayeur A."/>
            <person name="Murphy C."/>
            <person name="Neiman D."/>
            <person name="Pearson M."/>
            <person name="Priest M."/>
            <person name="Roberts A."/>
            <person name="Saif S."/>
            <person name="Shea T."/>
            <person name="Shenoy N."/>
            <person name="Sisk P."/>
            <person name="Stolte C."/>
            <person name="Sykes S."/>
            <person name="Wortman J."/>
            <person name="Nusbaum C."/>
            <person name="Birren B."/>
        </authorList>
    </citation>
    <scope>NUCLEOTIDE SEQUENCE [LARGE SCALE GENOMIC DNA]</scope>
    <source>
        <strain evidence="3">54006</strain>
    </source>
</reference>
<dbReference type="GeneID" id="42040372"/>
<gene>
    <name evidence="3" type="ORF">FOIG_15197</name>
</gene>
<dbReference type="HOGENOM" id="CLU_409951_0_0_1"/>
<sequence length="642" mass="72778">MDAALHQLMAFRYKWITTENPETWRFEYLSLLLEADRVLEKRRSLQPDQESILRGEDRKLFQTLVDYQKLEKSHTVKLSVKTGWRPSNTEAAVIHADICQRCNRRRSVTVMTSYRICRYCSAGRNPIDAPEDHDDSTPVLWTECGSCQAQYVVDDDDKENPPECFYCESGSAAPTVQCSECLSRIIWPKEIDLKDVDPSNFQCCASVLGVSTIKSRETTVGDLVKHNISCFLRNDDNVIKTPLQGESLFHITRDCDLAHFSSKVEVMPDSNSPLELDGKFIHNQTELKMKLRDIILPQEIKNCAHCLEENSSLQSVCTDTTCVTVMCTDCANELYGESGGRNPQCVFCGSPVSKIRLPMIPHGGYISATFLRAASIYLAPYEQPDTFAAHWHFLSATHIGPAVLVVEEVRRGRALSTLHITLYQEGLLSESPWISNKSKKKVAAYVTNTLLNGEQGLSLPTGFELSAPPPSVDLTKLVTDEDPNWERLHMVVMDVAPMMQHVEFYSPKYEQTPPATWDLWLRMSNNERWTTWALGYIADVAPALIIEGYRPTDLDAPVPEDRFAFDKIFWMPTVSMSLDVKKALPEEGEEWLRIRISAKVIKDGRYDAEVIVFDREDDVVALSNHVALILDGERNWGRKEKL</sequence>
<dbReference type="PANTHER" id="PTHR38110:SF1">
    <property type="entry name" value="THIOESTERASE DOMAIN-CONTAINING PROTEIN"/>
    <property type="match status" value="1"/>
</dbReference>
<dbReference type="InterPro" id="IPR052389">
    <property type="entry name" value="Sec_Metab_Biosynth-Assoc"/>
</dbReference>
<dbReference type="Proteomes" id="UP000030685">
    <property type="component" value="Unassembled WGS sequence"/>
</dbReference>
<dbReference type="Pfam" id="PF20789">
    <property type="entry name" value="4HBT_3C"/>
    <property type="match status" value="1"/>
</dbReference>
<dbReference type="RefSeq" id="XP_031053751.1">
    <property type="nucleotide sequence ID" value="XM_031216526.1"/>
</dbReference>
<dbReference type="Gene3D" id="2.40.160.210">
    <property type="entry name" value="Acyl-CoA thioesterase, double hotdog domain"/>
    <property type="match status" value="1"/>
</dbReference>
<dbReference type="SUPFAM" id="SSF54637">
    <property type="entry name" value="Thioesterase/thiol ester dehydrase-isomerase"/>
    <property type="match status" value="2"/>
</dbReference>
<dbReference type="InterPro" id="IPR049449">
    <property type="entry name" value="TesB_ACOT8-like_N"/>
</dbReference>
<feature type="domain" description="Acyl-CoA thioesterase-like N-terminal HotDog" evidence="1">
    <location>
        <begin position="360"/>
        <end position="432"/>
    </location>
</feature>
<evidence type="ECO:0000259" key="2">
    <source>
        <dbReference type="Pfam" id="PF20789"/>
    </source>
</evidence>
<dbReference type="InterPro" id="IPR042171">
    <property type="entry name" value="Acyl-CoA_hotdog"/>
</dbReference>
<proteinExistence type="predicted"/>
<dbReference type="AlphaFoldDB" id="X0J5N9"/>
<accession>X0J5N9</accession>
<dbReference type="EMBL" id="JH658313">
    <property type="protein sequence ID" value="EXL91661.1"/>
    <property type="molecule type" value="Genomic_DNA"/>
</dbReference>
<feature type="domain" description="Acyl-CoA thioesterase-like C-terminal" evidence="2">
    <location>
        <begin position="487"/>
        <end position="629"/>
    </location>
</feature>
<evidence type="ECO:0000259" key="1">
    <source>
        <dbReference type="Pfam" id="PF13622"/>
    </source>
</evidence>
<reference evidence="3" key="2">
    <citation type="submission" date="2012-05" db="EMBL/GenBank/DDBJ databases">
        <title>The Genome Annotation of Fusarium oxysporum II5.</title>
        <authorList>
            <consortium name="The Broad Institute Genomics Platform"/>
            <person name="Ma L.-J."/>
            <person name="Corby-Kistler H."/>
            <person name="Broz K."/>
            <person name="Gale L.R."/>
            <person name="Jonkers W."/>
            <person name="O'Donnell K."/>
            <person name="Ploetz R."/>
            <person name="Steinberg C."/>
            <person name="Schwartz D.C."/>
            <person name="VanEtten H."/>
            <person name="Zhou S."/>
            <person name="Young S.K."/>
            <person name="Zeng Q."/>
            <person name="Gargeya S."/>
            <person name="Fitzgerald M."/>
            <person name="Abouelleil A."/>
            <person name="Alvarado L."/>
            <person name="Chapman S.B."/>
            <person name="Gainer-Dewar J."/>
            <person name="Goldberg J."/>
            <person name="Griggs A."/>
            <person name="Gujja S."/>
            <person name="Hansen M."/>
            <person name="Howarth C."/>
            <person name="Imamovic A."/>
            <person name="Ireland A."/>
            <person name="Larimer J."/>
            <person name="McCowan C."/>
            <person name="Murphy C."/>
            <person name="Pearson M."/>
            <person name="Poon T.W."/>
            <person name="Priest M."/>
            <person name="Roberts A."/>
            <person name="Saif S."/>
            <person name="Shea T."/>
            <person name="Sykes S."/>
            <person name="Wortman J."/>
            <person name="Nusbaum C."/>
            <person name="Birren B."/>
        </authorList>
    </citation>
    <scope>NUCLEOTIDE SEQUENCE</scope>
    <source>
        <strain evidence="3">54006</strain>
    </source>
</reference>
<organism evidence="3">
    <name type="scientific">Fusarium odoratissimum (strain NRRL 54006)</name>
    <dbReference type="NCBI Taxonomy" id="1089451"/>
    <lineage>
        <taxon>Eukaryota</taxon>
        <taxon>Fungi</taxon>
        <taxon>Dikarya</taxon>
        <taxon>Ascomycota</taxon>
        <taxon>Pezizomycotina</taxon>
        <taxon>Sordariomycetes</taxon>
        <taxon>Hypocreomycetidae</taxon>
        <taxon>Hypocreales</taxon>
        <taxon>Nectriaceae</taxon>
        <taxon>Fusarium</taxon>
        <taxon>Fusarium oxysporum species complex</taxon>
        <taxon>Fusarium oxysporum f. sp. cubense (strain race 4)</taxon>
    </lineage>
</organism>
<evidence type="ECO:0000313" key="3">
    <source>
        <dbReference type="EMBL" id="EXL91661.1"/>
    </source>
</evidence>
<dbReference type="Pfam" id="PF13622">
    <property type="entry name" value="4HBT_3"/>
    <property type="match status" value="1"/>
</dbReference>
<dbReference type="VEuPathDB" id="FungiDB:FOIG_15197"/>
<protein>
    <submittedName>
        <fullName evidence="3">Uncharacterized protein</fullName>
    </submittedName>
</protein>
<name>X0J5N9_FUSO5</name>
<dbReference type="InterPro" id="IPR049450">
    <property type="entry name" value="ACOT8-like_C"/>
</dbReference>
<dbReference type="PANTHER" id="PTHR38110">
    <property type="entry name" value="CHROMOSOME 23, WHOLE GENOME SHOTGUN SEQUENCE"/>
    <property type="match status" value="1"/>
</dbReference>